<proteinExistence type="predicted"/>
<reference evidence="1" key="3">
    <citation type="submission" date="2020-12" db="UniProtKB">
        <authorList>
            <consortium name="EnsemblPlants"/>
        </authorList>
    </citation>
    <scope>IDENTIFICATION</scope>
</reference>
<organism evidence="1 2">
    <name type="scientific">Physcomitrium patens</name>
    <name type="common">Spreading-leaved earth moss</name>
    <name type="synonym">Physcomitrella patens</name>
    <dbReference type="NCBI Taxonomy" id="3218"/>
    <lineage>
        <taxon>Eukaryota</taxon>
        <taxon>Viridiplantae</taxon>
        <taxon>Streptophyta</taxon>
        <taxon>Embryophyta</taxon>
        <taxon>Bryophyta</taxon>
        <taxon>Bryophytina</taxon>
        <taxon>Bryopsida</taxon>
        <taxon>Funariidae</taxon>
        <taxon>Funariales</taxon>
        <taxon>Funariaceae</taxon>
        <taxon>Physcomitrium</taxon>
    </lineage>
</organism>
<sequence length="71" mass="7858">MLRGIRFIKCFSFIPAMPVTLTLIEGSVVVEITTSLILLCQPLPSGILVIETANRETGVGVQWQESRCMIH</sequence>
<evidence type="ECO:0000313" key="1">
    <source>
        <dbReference type="EnsemblPlants" id="Pp3c9_23810V3.2"/>
    </source>
</evidence>
<reference evidence="1 2" key="2">
    <citation type="journal article" date="2018" name="Plant J.">
        <title>The Physcomitrella patens chromosome-scale assembly reveals moss genome structure and evolution.</title>
        <authorList>
            <person name="Lang D."/>
            <person name="Ullrich K.K."/>
            <person name="Murat F."/>
            <person name="Fuchs J."/>
            <person name="Jenkins J."/>
            <person name="Haas F.B."/>
            <person name="Piednoel M."/>
            <person name="Gundlach H."/>
            <person name="Van Bel M."/>
            <person name="Meyberg R."/>
            <person name="Vives C."/>
            <person name="Morata J."/>
            <person name="Symeonidi A."/>
            <person name="Hiss M."/>
            <person name="Muchero W."/>
            <person name="Kamisugi Y."/>
            <person name="Saleh O."/>
            <person name="Blanc G."/>
            <person name="Decker E.L."/>
            <person name="van Gessel N."/>
            <person name="Grimwood J."/>
            <person name="Hayes R.D."/>
            <person name="Graham S.W."/>
            <person name="Gunter L.E."/>
            <person name="McDaniel S.F."/>
            <person name="Hoernstein S.N.W."/>
            <person name="Larsson A."/>
            <person name="Li F.W."/>
            <person name="Perroud P.F."/>
            <person name="Phillips J."/>
            <person name="Ranjan P."/>
            <person name="Rokshar D.S."/>
            <person name="Rothfels C.J."/>
            <person name="Schneider L."/>
            <person name="Shu S."/>
            <person name="Stevenson D.W."/>
            <person name="Thummler F."/>
            <person name="Tillich M."/>
            <person name="Villarreal Aguilar J.C."/>
            <person name="Widiez T."/>
            <person name="Wong G.K."/>
            <person name="Wymore A."/>
            <person name="Zhang Y."/>
            <person name="Zimmer A.D."/>
            <person name="Quatrano R.S."/>
            <person name="Mayer K.F.X."/>
            <person name="Goodstein D."/>
            <person name="Casacuberta J.M."/>
            <person name="Vandepoele K."/>
            <person name="Reski R."/>
            <person name="Cuming A.C."/>
            <person name="Tuskan G.A."/>
            <person name="Maumus F."/>
            <person name="Salse J."/>
            <person name="Schmutz J."/>
            <person name="Rensing S.A."/>
        </authorList>
    </citation>
    <scope>NUCLEOTIDE SEQUENCE [LARGE SCALE GENOMIC DNA]</scope>
    <source>
        <strain evidence="1 2">cv. Gransden 2004</strain>
    </source>
</reference>
<dbReference type="AlphaFoldDB" id="A0A7I4FW22"/>
<keyword evidence="2" id="KW-1185">Reference proteome</keyword>
<dbReference type="EMBL" id="ABEU02000009">
    <property type="status" value="NOT_ANNOTATED_CDS"/>
    <property type="molecule type" value="Genomic_DNA"/>
</dbReference>
<dbReference type="Gramene" id="Pp3c9_23810V3.2">
    <property type="protein sequence ID" value="Pp3c9_23810V3.2"/>
    <property type="gene ID" value="Pp3c9_23810"/>
</dbReference>
<dbReference type="EnsemblPlants" id="Pp3c9_23810V3.2">
    <property type="protein sequence ID" value="Pp3c9_23810V3.2"/>
    <property type="gene ID" value="Pp3c9_23810"/>
</dbReference>
<protein>
    <submittedName>
        <fullName evidence="1">Uncharacterized protein</fullName>
    </submittedName>
</protein>
<accession>A0A7I4FW22</accession>
<dbReference type="Proteomes" id="UP000006727">
    <property type="component" value="Chromosome 9"/>
</dbReference>
<name>A0A7I4FW22_PHYPA</name>
<reference evidence="1 2" key="1">
    <citation type="journal article" date="2008" name="Science">
        <title>The Physcomitrella genome reveals evolutionary insights into the conquest of land by plants.</title>
        <authorList>
            <person name="Rensing S."/>
            <person name="Lang D."/>
            <person name="Zimmer A."/>
            <person name="Terry A."/>
            <person name="Salamov A."/>
            <person name="Shapiro H."/>
            <person name="Nishiyama T."/>
            <person name="Perroud P.-F."/>
            <person name="Lindquist E."/>
            <person name="Kamisugi Y."/>
            <person name="Tanahashi T."/>
            <person name="Sakakibara K."/>
            <person name="Fujita T."/>
            <person name="Oishi K."/>
            <person name="Shin-I T."/>
            <person name="Kuroki Y."/>
            <person name="Toyoda A."/>
            <person name="Suzuki Y."/>
            <person name="Hashimoto A."/>
            <person name="Yamaguchi K."/>
            <person name="Sugano A."/>
            <person name="Kohara Y."/>
            <person name="Fujiyama A."/>
            <person name="Anterola A."/>
            <person name="Aoki S."/>
            <person name="Ashton N."/>
            <person name="Barbazuk W.B."/>
            <person name="Barker E."/>
            <person name="Bennetzen J."/>
            <person name="Bezanilla M."/>
            <person name="Blankenship R."/>
            <person name="Cho S.H."/>
            <person name="Dutcher S."/>
            <person name="Estelle M."/>
            <person name="Fawcett J.A."/>
            <person name="Gundlach H."/>
            <person name="Hanada K."/>
            <person name="Heyl A."/>
            <person name="Hicks K.A."/>
            <person name="Hugh J."/>
            <person name="Lohr M."/>
            <person name="Mayer K."/>
            <person name="Melkozernov A."/>
            <person name="Murata T."/>
            <person name="Nelson D."/>
            <person name="Pils B."/>
            <person name="Prigge M."/>
            <person name="Reiss B."/>
            <person name="Renner T."/>
            <person name="Rombauts S."/>
            <person name="Rushton P."/>
            <person name="Sanderfoot A."/>
            <person name="Schween G."/>
            <person name="Shiu S.-H."/>
            <person name="Stueber K."/>
            <person name="Theodoulou F.L."/>
            <person name="Tu H."/>
            <person name="Van de Peer Y."/>
            <person name="Verrier P.J."/>
            <person name="Waters E."/>
            <person name="Wood A."/>
            <person name="Yang L."/>
            <person name="Cove D."/>
            <person name="Cuming A."/>
            <person name="Hasebe M."/>
            <person name="Lucas S."/>
            <person name="Mishler D.B."/>
            <person name="Reski R."/>
            <person name="Grigoriev I."/>
            <person name="Quatrano R.S."/>
            <person name="Boore J.L."/>
        </authorList>
    </citation>
    <scope>NUCLEOTIDE SEQUENCE [LARGE SCALE GENOMIC DNA]</scope>
    <source>
        <strain evidence="1 2">cv. Gransden 2004</strain>
    </source>
</reference>
<evidence type="ECO:0000313" key="2">
    <source>
        <dbReference type="Proteomes" id="UP000006727"/>
    </source>
</evidence>